<name>A0ABV5XS31_9NOCA</name>
<reference evidence="1 2" key="1">
    <citation type="submission" date="2024-09" db="EMBL/GenBank/DDBJ databases">
        <authorList>
            <person name="Sun Q."/>
            <person name="Mori K."/>
        </authorList>
    </citation>
    <scope>NUCLEOTIDE SEQUENCE [LARGE SCALE GENOMIC DNA]</scope>
    <source>
        <strain evidence="1 2">JCM 11411</strain>
    </source>
</reference>
<comment type="caution">
    <text evidence="1">The sequence shown here is derived from an EMBL/GenBank/DDBJ whole genome shotgun (WGS) entry which is preliminary data.</text>
</comment>
<proteinExistence type="predicted"/>
<evidence type="ECO:0000313" key="1">
    <source>
        <dbReference type="EMBL" id="MFB9785241.1"/>
    </source>
</evidence>
<dbReference type="EMBL" id="JBHMAS010000107">
    <property type="protein sequence ID" value="MFB9785241.1"/>
    <property type="molecule type" value="Genomic_DNA"/>
</dbReference>
<dbReference type="RefSeq" id="WP_378377362.1">
    <property type="nucleotide sequence ID" value="NZ_JBHMAS010000107.1"/>
</dbReference>
<evidence type="ECO:0000313" key="2">
    <source>
        <dbReference type="Proteomes" id="UP001589587"/>
    </source>
</evidence>
<dbReference type="Proteomes" id="UP001589587">
    <property type="component" value="Unassembled WGS sequence"/>
</dbReference>
<gene>
    <name evidence="1" type="ORF">ACFFQ6_36690</name>
</gene>
<organism evidence="1 2">
    <name type="scientific">Rhodococcus baikonurensis</name>
    <dbReference type="NCBI Taxonomy" id="172041"/>
    <lineage>
        <taxon>Bacteria</taxon>
        <taxon>Bacillati</taxon>
        <taxon>Actinomycetota</taxon>
        <taxon>Actinomycetes</taxon>
        <taxon>Mycobacteriales</taxon>
        <taxon>Nocardiaceae</taxon>
        <taxon>Rhodococcus</taxon>
        <taxon>Rhodococcus erythropolis group</taxon>
    </lineage>
</organism>
<protein>
    <submittedName>
        <fullName evidence="1">Uncharacterized protein</fullName>
    </submittedName>
</protein>
<sequence length="139" mass="16148">MSLALSLEAGKRLEMRVCITDQTNPQWDEWDNEARAELVEKYRDFGYPVLTGRGNRCATLDVYRDGENVGYVDVDPSGIDWVIQTRRVFLEKPFRFDKALHAEGKYQPRWGVFLMEKVFDKFPDGSGPRPPTRYRLPTS</sequence>
<accession>A0ABV5XS31</accession>
<keyword evidence="2" id="KW-1185">Reference proteome</keyword>